<dbReference type="Pfam" id="PF21762">
    <property type="entry name" value="DEDDh_C"/>
    <property type="match status" value="1"/>
</dbReference>
<accession>A0A9P4GWK4</accession>
<dbReference type="AlphaFoldDB" id="A0A9P4GWK4"/>
<evidence type="ECO:0000313" key="3">
    <source>
        <dbReference type="Proteomes" id="UP000799777"/>
    </source>
</evidence>
<organism evidence="2 3">
    <name type="scientific">Setomelanomma holmii</name>
    <dbReference type="NCBI Taxonomy" id="210430"/>
    <lineage>
        <taxon>Eukaryota</taxon>
        <taxon>Fungi</taxon>
        <taxon>Dikarya</taxon>
        <taxon>Ascomycota</taxon>
        <taxon>Pezizomycotina</taxon>
        <taxon>Dothideomycetes</taxon>
        <taxon>Pleosporomycetidae</taxon>
        <taxon>Pleosporales</taxon>
        <taxon>Pleosporineae</taxon>
        <taxon>Phaeosphaeriaceae</taxon>
        <taxon>Setomelanomma</taxon>
    </lineage>
</organism>
<evidence type="ECO:0000259" key="1">
    <source>
        <dbReference type="Pfam" id="PF21762"/>
    </source>
</evidence>
<feature type="domain" description="Gfd2/YDR514C-like C-terminal" evidence="1">
    <location>
        <begin position="56"/>
        <end position="231"/>
    </location>
</feature>
<evidence type="ECO:0000313" key="2">
    <source>
        <dbReference type="EMBL" id="KAF2022774.1"/>
    </source>
</evidence>
<dbReference type="GO" id="GO:0005634">
    <property type="term" value="C:nucleus"/>
    <property type="evidence" value="ECO:0007669"/>
    <property type="project" value="TreeGrafter"/>
</dbReference>
<name>A0A9P4GWK4_9PLEO</name>
<dbReference type="PANTHER" id="PTHR28083:SF1">
    <property type="entry name" value="GOOD FOR FULL DBP5 ACTIVITY PROTEIN 2"/>
    <property type="match status" value="1"/>
</dbReference>
<proteinExistence type="predicted"/>
<dbReference type="Proteomes" id="UP000799777">
    <property type="component" value="Unassembled WGS sequence"/>
</dbReference>
<dbReference type="InterPro" id="IPR040151">
    <property type="entry name" value="Gfd2/YDR514C-like"/>
</dbReference>
<keyword evidence="3" id="KW-1185">Reference proteome</keyword>
<gene>
    <name evidence="2" type="ORF">EK21DRAFT_95454</name>
</gene>
<comment type="caution">
    <text evidence="2">The sequence shown here is derived from an EMBL/GenBank/DDBJ whole genome shotgun (WGS) entry which is preliminary data.</text>
</comment>
<dbReference type="PANTHER" id="PTHR28083">
    <property type="entry name" value="GOOD FOR FULL DBP5 ACTIVITY PROTEIN 2"/>
    <property type="match status" value="1"/>
</dbReference>
<protein>
    <recommendedName>
        <fullName evidence="1">Gfd2/YDR514C-like C-terminal domain-containing protein</fullName>
    </recommendedName>
</protein>
<reference evidence="2" key="1">
    <citation type="journal article" date="2020" name="Stud. Mycol.">
        <title>101 Dothideomycetes genomes: a test case for predicting lifestyles and emergence of pathogens.</title>
        <authorList>
            <person name="Haridas S."/>
            <person name="Albert R."/>
            <person name="Binder M."/>
            <person name="Bloem J."/>
            <person name="Labutti K."/>
            <person name="Salamov A."/>
            <person name="Andreopoulos B."/>
            <person name="Baker S."/>
            <person name="Barry K."/>
            <person name="Bills G."/>
            <person name="Bluhm B."/>
            <person name="Cannon C."/>
            <person name="Castanera R."/>
            <person name="Culley D."/>
            <person name="Daum C."/>
            <person name="Ezra D."/>
            <person name="Gonzalez J."/>
            <person name="Henrissat B."/>
            <person name="Kuo A."/>
            <person name="Liang C."/>
            <person name="Lipzen A."/>
            <person name="Lutzoni F."/>
            <person name="Magnuson J."/>
            <person name="Mondo S."/>
            <person name="Nolan M."/>
            <person name="Ohm R."/>
            <person name="Pangilinan J."/>
            <person name="Park H.-J."/>
            <person name="Ramirez L."/>
            <person name="Alfaro M."/>
            <person name="Sun H."/>
            <person name="Tritt A."/>
            <person name="Yoshinaga Y."/>
            <person name="Zwiers L.-H."/>
            <person name="Turgeon B."/>
            <person name="Goodwin S."/>
            <person name="Spatafora J."/>
            <person name="Crous P."/>
            <person name="Grigoriev I."/>
        </authorList>
    </citation>
    <scope>NUCLEOTIDE SEQUENCE</scope>
    <source>
        <strain evidence="2">CBS 110217</strain>
    </source>
</reference>
<dbReference type="InterPro" id="IPR048519">
    <property type="entry name" value="Gfd2/YDR514C-like_C"/>
</dbReference>
<sequence>MATSAKAKLRTLRFQLAVKPHRDVLYQYLEEKRNSLIQEAVLVTLYRKWSSRPPYGLVEIGIATYDRRSVNCGFSCPPGPHAKDLLREVWSMHLRIRSNAHLPSADACPDTFHFGTSVFVSHEEALDLLYQVWHQPIDEMNLEKGYRPIICLTFGNNDGLGKVRYTDLNFVPMNMDTTIAVLDAQNIAVQSKITSKADAPIEYILPIFTMTPCDVGNAGNAATYITIIAFISVLRDQLYGAESNPRAKPGQKGVSASNCEHMAAKCSNTDLECDKCLNSMAKWRQENAKTHREGMCVFRRFIATMSKPSQEGD</sequence>
<dbReference type="OrthoDB" id="3758270at2759"/>
<dbReference type="EMBL" id="ML978446">
    <property type="protein sequence ID" value="KAF2022774.1"/>
    <property type="molecule type" value="Genomic_DNA"/>
</dbReference>